<sequence>MLRGKRRGVPCHGDTINAFVAPVNFDEVHKAAWNFLWLAFALFATGYGSFTCFAITAERQMKKMRCECLKHIMYQDMGWYDQRDMSELASRISGDTVKIKEGLGDKLGEALGYFCQFLSGYIIGFSKGWNLSLVMACVMPLMSVSIGFLMKRMRESTARSQKAYAGAGAVAEETIGAMRTVASLNGESRAMAKYPANVAEAETVTIGVSKFVALAFGWVFFLMWLTYAFGLWYGGWLVSKQNQIIPDPRTVLSVFYGILLGTLAVGQIGPNVNAMSSAKGAATALFNILARKSDIDASDMSGEIPPTCEGNIQARDVHFTYPSRPEDPILRGYSLTIKKGETVAFVGASGSGKSTLVALLERFYQPTSGAIYLDGRDISTLQLKWLRSQIGLVSQEPVLFAATIFENIAPGGDNISRDQVIAAAKLANAHDFIMGLPDGYDTMCGEKGATLSGGQKQRVAIARALVRQPKILVLDEATSALDNESERVVQDAINNLMTHTDMTTIVIAHRLSTIRSADQIAVISKGVVAELGRHDELMRLENGFYRSLIELQANAPTVKDGHRPVEEYKRHVLMASEDGHGKALSDRKSSSASQASVGKSIEYVGTVEKEVKLGRIFELTKPQRLFFVLGVIASCLLGFSMPGISLIISKIISDMNLHFAAFVNSGTKDLTPLSTLYDSVANSSYIFFGIAVAILVASFVQTYTFRVIAEKRSQWRWKDITLDGRDISTLNLHWLRSQIGLVGQEPVLFVGTIAENIASGLSDSVPSTDLQERVEEAAKMANAHNFIMQFPDGYQTQVGLKGEQLSGGQKQRIAIARAIMKNPSILLLDEATSALDSESEKVVQEALDKLLAAKGRTTIVIAHRLSTIRNADKICVVSGGRIAEQGTHDELLRLNGIYTRLVLTNKKIG</sequence>
<feature type="transmembrane region" description="Helical" evidence="9">
    <location>
        <begin position="625"/>
        <end position="648"/>
    </location>
</feature>
<organism evidence="12 13">
    <name type="scientific">Aphanomyces euteiches</name>
    <dbReference type="NCBI Taxonomy" id="100861"/>
    <lineage>
        <taxon>Eukaryota</taxon>
        <taxon>Sar</taxon>
        <taxon>Stramenopiles</taxon>
        <taxon>Oomycota</taxon>
        <taxon>Saprolegniomycetes</taxon>
        <taxon>Saprolegniales</taxon>
        <taxon>Verrucalvaceae</taxon>
        <taxon>Aphanomyces</taxon>
    </lineage>
</organism>
<dbReference type="SMART" id="SM00382">
    <property type="entry name" value="AAA"/>
    <property type="match status" value="2"/>
</dbReference>
<feature type="domain" description="ABC transmembrane type-1" evidence="11">
    <location>
        <begin position="13"/>
        <end position="277"/>
    </location>
</feature>
<dbReference type="AlphaFoldDB" id="A0A6G0X441"/>
<keyword evidence="8 9" id="KW-0472">Membrane</keyword>
<keyword evidence="6" id="KW-0067">ATP-binding</keyword>
<evidence type="ECO:0000256" key="8">
    <source>
        <dbReference type="ARBA" id="ARBA00023136"/>
    </source>
</evidence>
<dbReference type="PROSITE" id="PS00211">
    <property type="entry name" value="ABC_TRANSPORTER_1"/>
    <property type="match status" value="2"/>
</dbReference>
<dbReference type="Gene3D" id="1.20.1560.10">
    <property type="entry name" value="ABC transporter type 1, transmembrane domain"/>
    <property type="match status" value="1"/>
</dbReference>
<dbReference type="InterPro" id="IPR017871">
    <property type="entry name" value="ABC_transporter-like_CS"/>
</dbReference>
<proteinExistence type="inferred from homology"/>
<protein>
    <submittedName>
        <fullName evidence="12">Uncharacterized protein</fullName>
    </submittedName>
</protein>
<evidence type="ECO:0000256" key="6">
    <source>
        <dbReference type="ARBA" id="ARBA00022840"/>
    </source>
</evidence>
<evidence type="ECO:0000313" key="12">
    <source>
        <dbReference type="EMBL" id="KAF0734597.1"/>
    </source>
</evidence>
<dbReference type="VEuPathDB" id="FungiDB:AeMF1_006991"/>
<feature type="transmembrane region" description="Helical" evidence="9">
    <location>
        <begin position="211"/>
        <end position="230"/>
    </location>
</feature>
<dbReference type="PROSITE" id="PS50893">
    <property type="entry name" value="ABC_TRANSPORTER_2"/>
    <property type="match status" value="2"/>
</dbReference>
<evidence type="ECO:0000256" key="9">
    <source>
        <dbReference type="SAM" id="Phobius"/>
    </source>
</evidence>
<keyword evidence="3" id="KW-0813">Transport</keyword>
<keyword evidence="4 9" id="KW-0812">Transmembrane</keyword>
<dbReference type="FunFam" id="3.40.50.300:FF:000205">
    <property type="entry name" value="ABC transporter B family member 4"/>
    <property type="match status" value="1"/>
</dbReference>
<dbReference type="Pfam" id="PF00005">
    <property type="entry name" value="ABC_tran"/>
    <property type="match status" value="2"/>
</dbReference>
<comment type="similarity">
    <text evidence="2">Belongs to the ABC transporter superfamily. ABCB family. Multidrug resistance exporter (TC 3.A.1.201) subfamily.</text>
</comment>
<dbReference type="FunFam" id="3.40.50.300:FF:000604">
    <property type="entry name" value="ABC transporter B family member 28"/>
    <property type="match status" value="1"/>
</dbReference>
<comment type="caution">
    <text evidence="12">The sequence shown here is derived from an EMBL/GenBank/DDBJ whole genome shotgun (WGS) entry which is preliminary data.</text>
</comment>
<name>A0A6G0X441_9STRA</name>
<accession>A0A6G0X441</accession>
<gene>
    <name evidence="12" type="ORF">Ae201684_008753</name>
</gene>
<comment type="subcellular location">
    <subcellularLocation>
        <location evidence="1">Membrane</location>
        <topology evidence="1">Multi-pass membrane protein</topology>
    </subcellularLocation>
</comment>
<evidence type="ECO:0000313" key="13">
    <source>
        <dbReference type="Proteomes" id="UP000481153"/>
    </source>
</evidence>
<dbReference type="GO" id="GO:0015421">
    <property type="term" value="F:ABC-type oligopeptide transporter activity"/>
    <property type="evidence" value="ECO:0007669"/>
    <property type="project" value="TreeGrafter"/>
</dbReference>
<dbReference type="VEuPathDB" id="FungiDB:AeMF1_018607"/>
<keyword evidence="5" id="KW-0547">Nucleotide-binding</keyword>
<dbReference type="InterPro" id="IPR003439">
    <property type="entry name" value="ABC_transporter-like_ATP-bd"/>
</dbReference>
<dbReference type="CDD" id="cd18577">
    <property type="entry name" value="ABC_6TM_Pgp_ABCB1_D1_like"/>
    <property type="match status" value="1"/>
</dbReference>
<dbReference type="EMBL" id="VJMJ01000110">
    <property type="protein sequence ID" value="KAF0734597.1"/>
    <property type="molecule type" value="Genomic_DNA"/>
</dbReference>
<dbReference type="CDD" id="cd03249">
    <property type="entry name" value="ABC_MTABC3_MDL1_MDL2"/>
    <property type="match status" value="1"/>
</dbReference>
<feature type="transmembrane region" description="Helical" evidence="9">
    <location>
        <begin position="131"/>
        <end position="150"/>
    </location>
</feature>
<evidence type="ECO:0000256" key="1">
    <source>
        <dbReference type="ARBA" id="ARBA00004141"/>
    </source>
</evidence>
<keyword evidence="7 9" id="KW-1133">Transmembrane helix</keyword>
<dbReference type="InterPro" id="IPR003593">
    <property type="entry name" value="AAA+_ATPase"/>
</dbReference>
<dbReference type="Pfam" id="PF00664">
    <property type="entry name" value="ABC_membrane"/>
    <property type="match status" value="1"/>
</dbReference>
<dbReference type="GO" id="GO:0016887">
    <property type="term" value="F:ATP hydrolysis activity"/>
    <property type="evidence" value="ECO:0007669"/>
    <property type="project" value="InterPro"/>
</dbReference>
<evidence type="ECO:0000256" key="3">
    <source>
        <dbReference type="ARBA" id="ARBA00022448"/>
    </source>
</evidence>
<evidence type="ECO:0000256" key="7">
    <source>
        <dbReference type="ARBA" id="ARBA00022989"/>
    </source>
</evidence>
<dbReference type="Gene3D" id="3.40.50.300">
    <property type="entry name" value="P-loop containing nucleotide triphosphate hydrolases"/>
    <property type="match status" value="2"/>
</dbReference>
<dbReference type="InterPro" id="IPR039421">
    <property type="entry name" value="Type_1_exporter"/>
</dbReference>
<feature type="domain" description="ABC transporter" evidence="10">
    <location>
        <begin position="652"/>
        <end position="904"/>
    </location>
</feature>
<dbReference type="SUPFAM" id="SSF90123">
    <property type="entry name" value="ABC transporter transmembrane region"/>
    <property type="match status" value="2"/>
</dbReference>
<dbReference type="InterPro" id="IPR011527">
    <property type="entry name" value="ABC1_TM_dom"/>
</dbReference>
<dbReference type="PANTHER" id="PTHR43394:SF27">
    <property type="entry name" value="ATP-DEPENDENT TRANSLOCASE ABCB1-LIKE"/>
    <property type="match status" value="1"/>
</dbReference>
<dbReference type="InterPro" id="IPR027417">
    <property type="entry name" value="P-loop_NTPase"/>
</dbReference>
<feature type="transmembrane region" description="Helical" evidence="9">
    <location>
        <begin position="685"/>
        <end position="708"/>
    </location>
</feature>
<dbReference type="Proteomes" id="UP000481153">
    <property type="component" value="Unassembled WGS sequence"/>
</dbReference>
<evidence type="ECO:0000256" key="4">
    <source>
        <dbReference type="ARBA" id="ARBA00022692"/>
    </source>
</evidence>
<feature type="transmembrane region" description="Helical" evidence="9">
    <location>
        <begin position="35"/>
        <end position="55"/>
    </location>
</feature>
<dbReference type="PROSITE" id="PS50929">
    <property type="entry name" value="ABC_TM1F"/>
    <property type="match status" value="1"/>
</dbReference>
<evidence type="ECO:0000259" key="10">
    <source>
        <dbReference type="PROSITE" id="PS50893"/>
    </source>
</evidence>
<feature type="domain" description="ABC transporter" evidence="10">
    <location>
        <begin position="312"/>
        <end position="550"/>
    </location>
</feature>
<dbReference type="GO" id="GO:0005524">
    <property type="term" value="F:ATP binding"/>
    <property type="evidence" value="ECO:0007669"/>
    <property type="project" value="UniProtKB-KW"/>
</dbReference>
<keyword evidence="13" id="KW-1185">Reference proteome</keyword>
<dbReference type="GO" id="GO:0090374">
    <property type="term" value="P:oligopeptide export from mitochondrion"/>
    <property type="evidence" value="ECO:0007669"/>
    <property type="project" value="TreeGrafter"/>
</dbReference>
<dbReference type="GO" id="GO:0005743">
    <property type="term" value="C:mitochondrial inner membrane"/>
    <property type="evidence" value="ECO:0007669"/>
    <property type="project" value="TreeGrafter"/>
</dbReference>
<dbReference type="SUPFAM" id="SSF52540">
    <property type="entry name" value="P-loop containing nucleoside triphosphate hydrolases"/>
    <property type="match status" value="2"/>
</dbReference>
<dbReference type="InterPro" id="IPR036640">
    <property type="entry name" value="ABC1_TM_sf"/>
</dbReference>
<dbReference type="PANTHER" id="PTHR43394">
    <property type="entry name" value="ATP-DEPENDENT PERMEASE MDL1, MITOCHONDRIAL"/>
    <property type="match status" value="1"/>
</dbReference>
<feature type="transmembrane region" description="Helical" evidence="9">
    <location>
        <begin position="250"/>
        <end position="269"/>
    </location>
</feature>
<evidence type="ECO:0000256" key="5">
    <source>
        <dbReference type="ARBA" id="ARBA00022741"/>
    </source>
</evidence>
<reference evidence="12 13" key="1">
    <citation type="submission" date="2019-07" db="EMBL/GenBank/DDBJ databases">
        <title>Genomics analysis of Aphanomyces spp. identifies a new class of oomycete effector associated with host adaptation.</title>
        <authorList>
            <person name="Gaulin E."/>
        </authorList>
    </citation>
    <scope>NUCLEOTIDE SEQUENCE [LARGE SCALE GENOMIC DNA]</scope>
    <source>
        <strain evidence="12 13">ATCC 201684</strain>
    </source>
</reference>
<evidence type="ECO:0000256" key="2">
    <source>
        <dbReference type="ARBA" id="ARBA00007577"/>
    </source>
</evidence>
<evidence type="ECO:0000259" key="11">
    <source>
        <dbReference type="PROSITE" id="PS50929"/>
    </source>
</evidence>